<dbReference type="Pfam" id="PF07727">
    <property type="entry name" value="RVT_2"/>
    <property type="match status" value="1"/>
</dbReference>
<dbReference type="EMBL" id="CAXAMN010022640">
    <property type="protein sequence ID" value="CAK9071526.1"/>
    <property type="molecule type" value="Genomic_DNA"/>
</dbReference>
<feature type="compositionally biased region" description="Low complexity" evidence="2">
    <location>
        <begin position="225"/>
        <end position="256"/>
    </location>
</feature>
<proteinExistence type="predicted"/>
<evidence type="ECO:0000256" key="2">
    <source>
        <dbReference type="SAM" id="MobiDB-lite"/>
    </source>
</evidence>
<gene>
    <name evidence="4" type="ORF">CCMP2556_LOCUS35172</name>
</gene>
<feature type="region of interest" description="Disordered" evidence="2">
    <location>
        <begin position="364"/>
        <end position="386"/>
    </location>
</feature>
<evidence type="ECO:0000313" key="5">
    <source>
        <dbReference type="Proteomes" id="UP001642484"/>
    </source>
</evidence>
<evidence type="ECO:0000256" key="1">
    <source>
        <dbReference type="SAM" id="Coils"/>
    </source>
</evidence>
<name>A0ABP0P721_9DINO</name>
<keyword evidence="1" id="KW-0175">Coiled coil</keyword>
<sequence length="2078" mass="232739">MVPSTHLVRKPSGVAHLQEGDELVDSSLDADQCRKFNVAARWALRQYGVVRARCEEFDPADLEGTPEDVMVDPDSGEKVVRAAADPFSGLRKLMTALESTEGKSALDRKGELRSLYYQEIKRNPGERISAFCTRFRTLVAELRREGIAMPDEEIGWMLKERLGLDAIRKQLLETALAGRESYDMVEAECLRLFRDLHSSDPLNRTKHFEKAPLLQRFLQPHDRNSSASSYRPSTSASSTAPSSRSFRSQSSLSSRPPFKKFGPQPRQALVAEGVEEDDAPPEGDEEELIPDDTQHGLAEGLTIEEVLQTEAELLASELQELETDGCDPHVLEELESGMEQAAESLLTMREARTKIAEVKKDRGYGKAAVGGPRSMKPHGNEIPKQKSTTKCFDCGETGHWAGDAGCKAPGAGLAKPKGRGKGTPPAKQVRVTEALNTEHVVPPSADEDEHEVMAVSNEECFTMPLSEVLNQQHVKTLSVLCLAQDKKFAGALDSACNRTCAGSSWLAYYLASLSKAPKEIQDLIIAVKEDELFRFGNGGTQRSTIRYRLPMTLGSSLVLVWVSIVPVPSLGLLLGRDYLSAIGAVLSFGRKKLRADLVNGEMLELGQLAAGHFALPLQPTTWPSPGTQRWRKLGQDGIIELQLNSFDFWKRQLQLKLSHLDVCFDAAHAPHEHLVTEHGIQAATSAWAQAMKANHPPPSKTGRMARPWLALVALAATRPHLRYAPFPYPSISHTKHWQEQAESMILQKPKALAQFHWQRARHQEQPVYTTKNLMELGQFRNRVGLEFAFMEDNMLQGMLAARSSKGIKSQMRREAIAEAQMEAEETAKRGEKMTAVRALIGPKGGLPTFIKLAALLNVTVDSKMTVEDIKKACRPIVQDIAKTPTSKASPAMSSTDKHAPKPSMAKSAAPPPIPEPKAPGVTAQEVQELLTLQDQKFQGMLNQVLQSVNSLHGAARGPDPSYQWTMMQDTQMGSPEEEHSWTPQEIQELNRDYYQSDAEWRQDVKPGQAQLIADAWRRHERERKLISLSAKEVNEIYESQWTSDMDHFQDETFVTCLTLDLKNDADQSVEHDALANVTVPKNAQVSAKTFQPVNPKTFVTEVYTTTERVAKTAKARGHKVGDSMSLESGWNFLKPLDRQAARRKLALEMPFFLVLAFPCSFWSILLNLNHPKNAQELYQQAITLLRFAIQLAKDQRQRGCHFILENPQSSRARSLEEMVKALSTLEALIFTSHYPWALAKALVVGMEHQFEQDFRKPHYTLAVEDGEEDVDERMPAVDLDESDSDVANEEGSKAPKISASAKQALKRLHENTGHRSGRRLARALAVSGAPPELIYAARHLKCSICDEQRAPKARRPATLPVPKDVCDQVHVDIFEAWDINEKRFYVVHAIDFVSRLQMAEVLEHKSSSMVERFFRTRWLPVLGAILKGIMRACIKAHSAMGKEDLDICLQELVAAYNGDINDAGVSPTQAESCSASGYAGDHKACNGVRLHFSKGDIVYFFRQTRYNNKTMWNLMLNPVSSLLYLKKLRLIYLLYNRVSWCKHWDLLYLPRRQVAGVSAQSSQLDDDAGSTKRPAELDAEQLRQEAEQSRAEPALPMPVPEAAGSEALQVTHEVLETLAFSHVHPLRQIQQMAELDRQDPLSALVHDHGTWRGNWPLPSRTEFKKRQTLKQLWPLGNNDAAQEVFAVLTARKERSWTQMTALEKKEFREAATKGWSVWVENDAIEPLPDDEALKIRTKLKAENESHRILVPRFVYTDKNEGLRTEQQDLPLKANARLVVPGYQDISAYGLRCDAPTASRTSQHLLLTFAASMKWRLASADIKSAFMKGEEFGPEERVLYLANIRTKAADEPQLPFSSFGLCRVKKGVFGLADSPRRWQKRLCKSVHRRGWRMSSLDSAMWFLWSTDGSKLEGILISHVDDLLLGGNQRAHETLKSLGEELGFGSTSSGTITYCGKKIEQRSDFSIRVSMEEYHQNIQQDAYDKSCSETPSYGLPEPRFSRKELPYRSTFARFDGKHSCQWRQLEANEDLNELPNARRPLESVAARLITVFGAHPTHVQEKKKIDCGNAVLPSVSDGRS</sequence>
<feature type="region of interest" description="Disordered" evidence="2">
    <location>
        <begin position="1560"/>
        <end position="1598"/>
    </location>
</feature>
<dbReference type="InterPro" id="IPR013103">
    <property type="entry name" value="RVT_2"/>
</dbReference>
<accession>A0ABP0P721</accession>
<feature type="compositionally biased region" description="Basic and acidic residues" evidence="2">
    <location>
        <begin position="1569"/>
        <end position="1590"/>
    </location>
</feature>
<reference evidence="4 5" key="1">
    <citation type="submission" date="2024-02" db="EMBL/GenBank/DDBJ databases">
        <authorList>
            <person name="Chen Y."/>
            <person name="Shah S."/>
            <person name="Dougan E. K."/>
            <person name="Thang M."/>
            <person name="Chan C."/>
        </authorList>
    </citation>
    <scope>NUCLEOTIDE SEQUENCE [LARGE SCALE GENOMIC DNA]</scope>
</reference>
<keyword evidence="5" id="KW-1185">Reference proteome</keyword>
<protein>
    <recommendedName>
        <fullName evidence="3">Reverse transcriptase Ty1/copia-type domain-containing protein</fullName>
    </recommendedName>
</protein>
<organism evidence="4 5">
    <name type="scientific">Durusdinium trenchii</name>
    <dbReference type="NCBI Taxonomy" id="1381693"/>
    <lineage>
        <taxon>Eukaryota</taxon>
        <taxon>Sar</taxon>
        <taxon>Alveolata</taxon>
        <taxon>Dinophyceae</taxon>
        <taxon>Suessiales</taxon>
        <taxon>Symbiodiniaceae</taxon>
        <taxon>Durusdinium</taxon>
    </lineage>
</organism>
<evidence type="ECO:0000259" key="3">
    <source>
        <dbReference type="Pfam" id="PF07727"/>
    </source>
</evidence>
<evidence type="ECO:0000313" key="4">
    <source>
        <dbReference type="EMBL" id="CAK9071526.1"/>
    </source>
</evidence>
<feature type="coiled-coil region" evidence="1">
    <location>
        <begin position="304"/>
        <end position="351"/>
    </location>
</feature>
<feature type="compositionally biased region" description="Polar residues" evidence="2">
    <location>
        <begin position="883"/>
        <end position="894"/>
    </location>
</feature>
<feature type="region of interest" description="Disordered" evidence="2">
    <location>
        <begin position="214"/>
        <end position="264"/>
    </location>
</feature>
<comment type="caution">
    <text evidence="4">The sequence shown here is derived from an EMBL/GenBank/DDBJ whole genome shotgun (WGS) entry which is preliminary data.</text>
</comment>
<feature type="domain" description="Reverse transcriptase Ty1/copia-type" evidence="3">
    <location>
        <begin position="1745"/>
        <end position="1980"/>
    </location>
</feature>
<feature type="region of interest" description="Disordered" evidence="2">
    <location>
        <begin position="881"/>
        <end position="922"/>
    </location>
</feature>
<dbReference type="Proteomes" id="UP001642484">
    <property type="component" value="Unassembled WGS sequence"/>
</dbReference>